<dbReference type="AlphaFoldDB" id="H8Z0Q5"/>
<evidence type="ECO:0000313" key="6">
    <source>
        <dbReference type="Proteomes" id="UP000002964"/>
    </source>
</evidence>
<dbReference type="InterPro" id="IPR038495">
    <property type="entry name" value="ATPase_E_C"/>
</dbReference>
<dbReference type="SUPFAM" id="SSF160527">
    <property type="entry name" value="V-type ATPase subunit E-like"/>
    <property type="match status" value="1"/>
</dbReference>
<evidence type="ECO:0000256" key="1">
    <source>
        <dbReference type="ARBA" id="ARBA00005901"/>
    </source>
</evidence>
<evidence type="ECO:0000313" key="5">
    <source>
        <dbReference type="EMBL" id="EIC22396.1"/>
    </source>
</evidence>
<organism evidence="5 6">
    <name type="scientific">Thiorhodovibrio frisius</name>
    <dbReference type="NCBI Taxonomy" id="631362"/>
    <lineage>
        <taxon>Bacteria</taxon>
        <taxon>Pseudomonadati</taxon>
        <taxon>Pseudomonadota</taxon>
        <taxon>Gammaproteobacteria</taxon>
        <taxon>Chromatiales</taxon>
        <taxon>Chromatiaceae</taxon>
        <taxon>Thiorhodovibrio</taxon>
    </lineage>
</organism>
<accession>H8Z0Q5</accession>
<gene>
    <name evidence="5" type="ORF">Thi970DRAFT_02656</name>
</gene>
<dbReference type="OrthoDB" id="5794867at2"/>
<evidence type="ECO:0000256" key="2">
    <source>
        <dbReference type="ARBA" id="ARBA00020756"/>
    </source>
</evidence>
<evidence type="ECO:0000256" key="4">
    <source>
        <dbReference type="ARBA" id="ARBA00023065"/>
    </source>
</evidence>
<dbReference type="GO" id="GO:0046961">
    <property type="term" value="F:proton-transporting ATPase activity, rotational mechanism"/>
    <property type="evidence" value="ECO:0007669"/>
    <property type="project" value="InterPro"/>
</dbReference>
<evidence type="ECO:0000256" key="3">
    <source>
        <dbReference type="ARBA" id="ARBA00022448"/>
    </source>
</evidence>
<keyword evidence="3" id="KW-0813">Transport</keyword>
<comment type="similarity">
    <text evidence="1">Belongs to the V-ATPase E subunit family.</text>
</comment>
<reference evidence="6" key="1">
    <citation type="submission" date="2011-06" db="EMBL/GenBank/DDBJ databases">
        <authorList>
            <consortium name="US DOE Joint Genome Institute (JGI-PGF)"/>
            <person name="Lucas S."/>
            <person name="Han J."/>
            <person name="Lapidus A."/>
            <person name="Cheng J.-F."/>
            <person name="Goodwin L."/>
            <person name="Pitluck S."/>
            <person name="Peters L."/>
            <person name="Land M.L."/>
            <person name="Hauser L."/>
            <person name="Vogl K."/>
            <person name="Liu Z."/>
            <person name="Overmann J."/>
            <person name="Frigaard N.-U."/>
            <person name="Bryant D.A."/>
            <person name="Woyke T.J."/>
        </authorList>
    </citation>
    <scope>NUCLEOTIDE SEQUENCE [LARGE SCALE GENOMIC DNA]</scope>
    <source>
        <strain evidence="6">970</strain>
    </source>
</reference>
<dbReference type="Gene3D" id="3.30.2320.30">
    <property type="entry name" value="ATP synthase, E subunit, C-terminal"/>
    <property type="match status" value="1"/>
</dbReference>
<name>H8Z0Q5_9GAMM</name>
<protein>
    <recommendedName>
        <fullName evidence="2">V-type ATP synthase subunit E</fullName>
    </recommendedName>
</protein>
<dbReference type="InterPro" id="IPR002842">
    <property type="entry name" value="ATPase_V1_Esu"/>
</dbReference>
<keyword evidence="6" id="KW-1185">Reference proteome</keyword>
<dbReference type="GO" id="GO:0033178">
    <property type="term" value="C:proton-transporting two-sector ATPase complex, catalytic domain"/>
    <property type="evidence" value="ECO:0007669"/>
    <property type="project" value="InterPro"/>
</dbReference>
<proteinExistence type="inferred from homology"/>
<dbReference type="HOGENOM" id="CLU_1299256_0_0_6"/>
<keyword evidence="4" id="KW-0406">Ion transport</keyword>
<dbReference type="RefSeq" id="WP_009149210.1">
    <property type="nucleotide sequence ID" value="NZ_CP121471.1"/>
</dbReference>
<sequence length="213" mass="24126">MNQAQDLEQAILARAERLAQEYRDRGQRSRDAILREAAEKLRLREEREDSIAKSLGERTFRQQVQAQELKMQSDLDQTRWNLVRNVEARLTERMFTHADDESAYLDTLAGFISAAAREIEHQEMVVQANARDLKRLKAHWERIASSAPAGAQLSLASDPIDTLAGVLVISADRRIRVDNTFEGRLARLGTRVQQTILERLLPSGFDTGNIFGG</sequence>
<dbReference type="eggNOG" id="COG1390">
    <property type="taxonomic scope" value="Bacteria"/>
</dbReference>
<dbReference type="Proteomes" id="UP000002964">
    <property type="component" value="Unassembled WGS sequence"/>
</dbReference>
<dbReference type="STRING" id="631362.Thi970DRAFT_02656"/>
<dbReference type="EMBL" id="JH603169">
    <property type="protein sequence ID" value="EIC22396.1"/>
    <property type="molecule type" value="Genomic_DNA"/>
</dbReference>
<dbReference type="Pfam" id="PF01991">
    <property type="entry name" value="vATP-synt_E"/>
    <property type="match status" value="1"/>
</dbReference>
<reference evidence="5 6" key="2">
    <citation type="submission" date="2011-11" db="EMBL/GenBank/DDBJ databases">
        <authorList>
            <consortium name="US DOE Joint Genome Institute"/>
            <person name="Lucas S."/>
            <person name="Han J."/>
            <person name="Lapidus A."/>
            <person name="Cheng J.-F."/>
            <person name="Goodwin L."/>
            <person name="Pitluck S."/>
            <person name="Peters L."/>
            <person name="Ovchinnikova G."/>
            <person name="Zhang X."/>
            <person name="Detter J.C."/>
            <person name="Han C."/>
            <person name="Tapia R."/>
            <person name="Land M."/>
            <person name="Hauser L."/>
            <person name="Kyrpides N."/>
            <person name="Ivanova N."/>
            <person name="Pagani I."/>
            <person name="Vogl K."/>
            <person name="Liu Z."/>
            <person name="Overmann J."/>
            <person name="Frigaard N.-U."/>
            <person name="Bryant D."/>
            <person name="Woyke T."/>
        </authorList>
    </citation>
    <scope>NUCLEOTIDE SEQUENCE [LARGE SCALE GENOMIC DNA]</scope>
    <source>
        <strain evidence="5 6">970</strain>
    </source>
</reference>